<feature type="region of interest" description="Disordered" evidence="1">
    <location>
        <begin position="55"/>
        <end position="103"/>
    </location>
</feature>
<accession>A0A914GWC1</accession>
<evidence type="ECO:0000313" key="2">
    <source>
        <dbReference type="Proteomes" id="UP000887572"/>
    </source>
</evidence>
<dbReference type="AlphaFoldDB" id="A0A914GWC1"/>
<dbReference type="GO" id="GO:0008289">
    <property type="term" value="F:lipid binding"/>
    <property type="evidence" value="ECO:0007669"/>
    <property type="project" value="InterPro"/>
</dbReference>
<name>A0A914GWC1_GLORO</name>
<feature type="compositionally biased region" description="Polar residues" evidence="1">
    <location>
        <begin position="89"/>
        <end position="98"/>
    </location>
</feature>
<dbReference type="WBParaSite" id="Gr19_v10_g1178.t1">
    <property type="protein sequence ID" value="Gr19_v10_g1178.t1"/>
    <property type="gene ID" value="Gr19_v10_g1178"/>
</dbReference>
<dbReference type="SUPFAM" id="SSF55394">
    <property type="entry name" value="Bactericidal permeability-increasing protein, BPI"/>
    <property type="match status" value="1"/>
</dbReference>
<dbReference type="Gene3D" id="3.15.20.10">
    <property type="entry name" value="Bactericidal permeability-increasing protein, domain 2"/>
    <property type="match status" value="1"/>
</dbReference>
<sequence>MDLVHSSPLPIFNSNTATTSAHSKLVYAVRRNNSPTMSDLSAYMSSPSAAAPATGGAQSAYMSSPGGEAPAAGGEAPAASGGGGAQSAYMSSPTYNQPEPTPAKAPEQSAYIVKCSSSNLVYFCLFCSVLRFLFVAGSAVGSSAMQWRTCNSSRICALSALVVRPTSLPTPISDCRQKPDCFDGLLDIEWADKNSARHQPALLASTGTNSVDEDEVEGTTPFGDIGSGGWTVVEWSPAAADLLQPTNGSVVDWKRKRQQRKVGSNDSGGVMSERLLVWINETVLNELLDQFQWDFKIIEEKIPLNSSKLPYETRDFFANICPQCIFIFNVSADGLPSVTIEDSSILTHRIAAEVENPTIGESGQKKTAIDLTLSLTVQLVPQVRDGIFHTQLNLKERKIDMKNKTAFPKQLKPVVEELLQDMIKDDVWPAVKRGIEPLIYVKGVELPPHCGIDPKSAQLHFGHSKFGASATLNIKEVRYFAQSMIRHQSARTRRLPIAKDTFALFQRRLRLNPFVVGTNEATTELRCYICCDTLMNESPSTAGDVRLLYDGSAIHERCHHRSKCQSEEQQNGVTTVD</sequence>
<evidence type="ECO:0000313" key="3">
    <source>
        <dbReference type="WBParaSite" id="Gr19_v10_g1178.t1"/>
    </source>
</evidence>
<feature type="compositionally biased region" description="Low complexity" evidence="1">
    <location>
        <begin position="55"/>
        <end position="79"/>
    </location>
</feature>
<keyword evidence="2" id="KW-1185">Reference proteome</keyword>
<dbReference type="InterPro" id="IPR017943">
    <property type="entry name" value="Bactericidal_perm-incr_a/b_dom"/>
</dbReference>
<organism evidence="2 3">
    <name type="scientific">Globodera rostochiensis</name>
    <name type="common">Golden nematode worm</name>
    <name type="synonym">Heterodera rostochiensis</name>
    <dbReference type="NCBI Taxonomy" id="31243"/>
    <lineage>
        <taxon>Eukaryota</taxon>
        <taxon>Metazoa</taxon>
        <taxon>Ecdysozoa</taxon>
        <taxon>Nematoda</taxon>
        <taxon>Chromadorea</taxon>
        <taxon>Rhabditida</taxon>
        <taxon>Tylenchina</taxon>
        <taxon>Tylenchomorpha</taxon>
        <taxon>Tylenchoidea</taxon>
        <taxon>Heteroderidae</taxon>
        <taxon>Heteroderinae</taxon>
        <taxon>Globodera</taxon>
    </lineage>
</organism>
<dbReference type="Proteomes" id="UP000887572">
    <property type="component" value="Unplaced"/>
</dbReference>
<proteinExistence type="predicted"/>
<evidence type="ECO:0000256" key="1">
    <source>
        <dbReference type="SAM" id="MobiDB-lite"/>
    </source>
</evidence>
<protein>
    <submittedName>
        <fullName evidence="3">Uncharacterized protein</fullName>
    </submittedName>
</protein>
<reference evidence="3" key="1">
    <citation type="submission" date="2022-11" db="UniProtKB">
        <authorList>
            <consortium name="WormBaseParasite"/>
        </authorList>
    </citation>
    <scope>IDENTIFICATION</scope>
</reference>